<sequence>MTDSSPEFRPSAPSKPAADVPLEFDVVLRGYDRRQVLTLLETLQRSVDDPAAPGTVTPREARDRAAFDLVLRGFDRAQVDAAFERLMESLTAVRGEETGAAPEGEGRAELPVVEFDRVLRGYDPIATAELVDAGAEALRALRGGESDAAAARAAAAALRDRRDALPRTLRGSDRQQVDGAVDAICAELESGPDGPDGTRGSGA</sequence>
<evidence type="ECO:0000313" key="1">
    <source>
        <dbReference type="EMBL" id="MFC4865021.1"/>
    </source>
</evidence>
<dbReference type="Proteomes" id="UP001595858">
    <property type="component" value="Unassembled WGS sequence"/>
</dbReference>
<dbReference type="EMBL" id="JBHSIY010000001">
    <property type="protein sequence ID" value="MFC4865021.1"/>
    <property type="molecule type" value="Genomic_DNA"/>
</dbReference>
<keyword evidence="2" id="KW-1185">Reference proteome</keyword>
<protein>
    <recommendedName>
        <fullName evidence="3">DivIVA domain-containing protein</fullName>
    </recommendedName>
</protein>
<evidence type="ECO:0008006" key="3">
    <source>
        <dbReference type="Google" id="ProtNLM"/>
    </source>
</evidence>
<name>A0ABV9SGH9_9ACTN</name>
<dbReference type="RefSeq" id="WP_344142490.1">
    <property type="nucleotide sequence ID" value="NZ_BAAAQI010000005.1"/>
</dbReference>
<organism evidence="1 2">
    <name type="scientific">Streptomonospora arabica</name>
    <dbReference type="NCBI Taxonomy" id="412417"/>
    <lineage>
        <taxon>Bacteria</taxon>
        <taxon>Bacillati</taxon>
        <taxon>Actinomycetota</taxon>
        <taxon>Actinomycetes</taxon>
        <taxon>Streptosporangiales</taxon>
        <taxon>Nocardiopsidaceae</taxon>
        <taxon>Streptomonospora</taxon>
    </lineage>
</organism>
<comment type="caution">
    <text evidence="1">The sequence shown here is derived from an EMBL/GenBank/DDBJ whole genome shotgun (WGS) entry which is preliminary data.</text>
</comment>
<accession>A0ABV9SGH9</accession>
<evidence type="ECO:0000313" key="2">
    <source>
        <dbReference type="Proteomes" id="UP001595858"/>
    </source>
</evidence>
<gene>
    <name evidence="1" type="ORF">ACFPCZ_00130</name>
</gene>
<proteinExistence type="predicted"/>
<reference evidence="2" key="1">
    <citation type="journal article" date="2019" name="Int. J. Syst. Evol. Microbiol.">
        <title>The Global Catalogue of Microorganisms (GCM) 10K type strain sequencing project: providing services to taxonomists for standard genome sequencing and annotation.</title>
        <authorList>
            <consortium name="The Broad Institute Genomics Platform"/>
            <consortium name="The Broad Institute Genome Sequencing Center for Infectious Disease"/>
            <person name="Wu L."/>
            <person name="Ma J."/>
        </authorList>
    </citation>
    <scope>NUCLEOTIDE SEQUENCE [LARGE SCALE GENOMIC DNA]</scope>
    <source>
        <strain evidence="2">CGMCC 4.7304</strain>
    </source>
</reference>